<evidence type="ECO:0000313" key="2">
    <source>
        <dbReference type="EMBL" id="KIJ13164.1"/>
    </source>
</evidence>
<reference evidence="3 4" key="1">
    <citation type="submission" date="2014-06" db="EMBL/GenBank/DDBJ databases">
        <authorList>
            <consortium name="DOE Joint Genome Institute"/>
            <person name="Kuo A."/>
            <person name="Kohler A."/>
            <person name="Nagy L.G."/>
            <person name="Floudas D."/>
            <person name="Copeland A."/>
            <person name="Barry K.W."/>
            <person name="Cichocki N."/>
            <person name="Veneault-Fourrey C."/>
            <person name="LaButti K."/>
            <person name="Lindquist E.A."/>
            <person name="Lipzen A."/>
            <person name="Lundell T."/>
            <person name="Morin E."/>
            <person name="Murat C."/>
            <person name="Sun H."/>
            <person name="Tunlid A."/>
            <person name="Henrissat B."/>
            <person name="Grigoriev I.V."/>
            <person name="Hibbett D.S."/>
            <person name="Martin F."/>
            <person name="Nordberg H.P."/>
            <person name="Cantor M.N."/>
            <person name="Hua S.X."/>
        </authorList>
    </citation>
    <scope>NUCLEOTIDE SEQUENCE [LARGE SCALE GENOMIC DNA]</scope>
    <source>
        <strain evidence="3 4">ATCC 200175</strain>
    </source>
</reference>
<evidence type="ECO:0000313" key="4">
    <source>
        <dbReference type="Proteomes" id="UP000053647"/>
    </source>
</evidence>
<protein>
    <submittedName>
        <fullName evidence="3">Uncharacterized protein</fullName>
    </submittedName>
</protein>
<gene>
    <name evidence="2" type="ORF">PAXINDRAFT_14063</name>
    <name evidence="3" type="ORF">PAXINDRAFT_156632</name>
</gene>
<reference evidence="4" key="2">
    <citation type="submission" date="2015-01" db="EMBL/GenBank/DDBJ databases">
        <title>Evolutionary Origins and Diversification of the Mycorrhizal Mutualists.</title>
        <authorList>
            <consortium name="DOE Joint Genome Institute"/>
            <consortium name="Mycorrhizal Genomics Consortium"/>
            <person name="Kohler A."/>
            <person name="Kuo A."/>
            <person name="Nagy L.G."/>
            <person name="Floudas D."/>
            <person name="Copeland A."/>
            <person name="Barry K.W."/>
            <person name="Cichocki N."/>
            <person name="Veneault-Fourrey C."/>
            <person name="LaButti K."/>
            <person name="Lindquist E.A."/>
            <person name="Lipzen A."/>
            <person name="Lundell T."/>
            <person name="Morin E."/>
            <person name="Murat C."/>
            <person name="Riley R."/>
            <person name="Ohm R."/>
            <person name="Sun H."/>
            <person name="Tunlid A."/>
            <person name="Henrissat B."/>
            <person name="Grigoriev I.V."/>
            <person name="Hibbett D.S."/>
            <person name="Martin F."/>
        </authorList>
    </citation>
    <scope>NUCLEOTIDE SEQUENCE [LARGE SCALE GENOMIC DNA]</scope>
    <source>
        <strain evidence="2 4">ATCC 200175</strain>
    </source>
</reference>
<dbReference type="HOGENOM" id="CLU_1496700_0_0_1"/>
<dbReference type="AlphaFoldDB" id="A0A0C9TCA5"/>
<accession>A0A0C9TCA5</accession>
<dbReference type="OrthoDB" id="2684004at2759"/>
<organism evidence="3 4">
    <name type="scientific">Paxillus involutus ATCC 200175</name>
    <dbReference type="NCBI Taxonomy" id="664439"/>
    <lineage>
        <taxon>Eukaryota</taxon>
        <taxon>Fungi</taxon>
        <taxon>Dikarya</taxon>
        <taxon>Basidiomycota</taxon>
        <taxon>Agaricomycotina</taxon>
        <taxon>Agaricomycetes</taxon>
        <taxon>Agaricomycetidae</taxon>
        <taxon>Boletales</taxon>
        <taxon>Paxilineae</taxon>
        <taxon>Paxillaceae</taxon>
        <taxon>Paxillus</taxon>
    </lineage>
</organism>
<name>A0A0C9TCA5_PAXIN</name>
<dbReference type="Proteomes" id="UP000053647">
    <property type="component" value="Unassembled WGS sequence"/>
</dbReference>
<keyword evidence="4" id="KW-1185">Reference proteome</keyword>
<evidence type="ECO:0000256" key="1">
    <source>
        <dbReference type="SAM" id="MobiDB-lite"/>
    </source>
</evidence>
<evidence type="ECO:0000313" key="3">
    <source>
        <dbReference type="EMBL" id="KIJ13165.1"/>
    </source>
</evidence>
<sequence>MSHPPGPPLEAHNFIDLTADADSELLLPQECHSTNIVIDLTQDSLSDRGSSCHNGASRHPSPSPSGVSQELERPISQDVLKHSPHVTQAKCSNSGPSNSLPAHGDLDLEQGEVHHIDIGITSQIGLNTLLAEMGNSHGFQLDIVRRVYMECSGLAETDEILRAMQEAANEEQSREIWRWSKKRKVD</sequence>
<dbReference type="EMBL" id="KN819355">
    <property type="protein sequence ID" value="KIJ13165.1"/>
    <property type="molecule type" value="Genomic_DNA"/>
</dbReference>
<dbReference type="EMBL" id="KN819355">
    <property type="protein sequence ID" value="KIJ13164.1"/>
    <property type="molecule type" value="Genomic_DNA"/>
</dbReference>
<proteinExistence type="predicted"/>
<feature type="region of interest" description="Disordered" evidence="1">
    <location>
        <begin position="47"/>
        <end position="71"/>
    </location>
</feature>
<reference evidence="3" key="3">
    <citation type="submission" date="2015-02" db="EMBL/GenBank/DDBJ databases">
        <title>Evolutionary Origins and Diversification of the Mycorrhizal Mutualists.</title>
        <authorList>
            <consortium name="DOE Joint Genome Institute"/>
            <consortium name="Mycorrhizal Genomics Consortium"/>
            <person name="Kohler A."/>
            <person name="Kuo A."/>
            <person name="Nagy L.G."/>
            <person name="Floudas D."/>
            <person name="Copeland A."/>
            <person name="Barry K.W."/>
            <person name="Cichocki N."/>
            <person name="Veneault-Fourrey C."/>
            <person name="LaButti K."/>
            <person name="Lindquist E.A."/>
            <person name="Lipzen A."/>
            <person name="Lundell T."/>
            <person name="Morin E."/>
            <person name="Murat C."/>
            <person name="Riley R."/>
            <person name="Ohm R."/>
            <person name="Sun H."/>
            <person name="Tunlid A."/>
            <person name="Henrissat B."/>
            <person name="Grigoriev I.V."/>
            <person name="Hibbett D.S."/>
            <person name="Martin F."/>
        </authorList>
    </citation>
    <scope>NUCLEOTIDE SEQUENCE</scope>
    <source>
        <strain evidence="3">ATCC 200175</strain>
    </source>
</reference>